<dbReference type="Gene3D" id="3.40.30.10">
    <property type="entry name" value="Glutaredoxin"/>
    <property type="match status" value="1"/>
</dbReference>
<name>A0A2S6FVF4_9CLOT</name>
<dbReference type="GO" id="GO:0009055">
    <property type="term" value="F:electron transfer activity"/>
    <property type="evidence" value="ECO:0007669"/>
    <property type="project" value="TreeGrafter"/>
</dbReference>
<dbReference type="OrthoDB" id="9795531at2"/>
<comment type="caution">
    <text evidence="2">The sequence shown here is derived from an EMBL/GenBank/DDBJ whole genome shotgun (WGS) entry which is preliminary data.</text>
</comment>
<dbReference type="AlphaFoldDB" id="A0A2S6FVF4"/>
<feature type="domain" description="Glutaredoxin" evidence="1">
    <location>
        <begin position="4"/>
        <end position="60"/>
    </location>
</feature>
<protein>
    <submittedName>
        <fullName evidence="2">Glutaredoxin</fullName>
    </submittedName>
</protein>
<evidence type="ECO:0000313" key="3">
    <source>
        <dbReference type="Proteomes" id="UP000239863"/>
    </source>
</evidence>
<dbReference type="GeneID" id="75089378"/>
<dbReference type="EMBL" id="PTIS01000017">
    <property type="protein sequence ID" value="PPK46342.1"/>
    <property type="molecule type" value="Genomic_DNA"/>
</dbReference>
<dbReference type="InterPro" id="IPR051548">
    <property type="entry name" value="Grx-like_ET"/>
</dbReference>
<dbReference type="InterPro" id="IPR002109">
    <property type="entry name" value="Glutaredoxin"/>
</dbReference>
<proteinExistence type="predicted"/>
<dbReference type="GO" id="GO:0045454">
    <property type="term" value="P:cell redox homeostasis"/>
    <property type="evidence" value="ECO:0007669"/>
    <property type="project" value="TreeGrafter"/>
</dbReference>
<evidence type="ECO:0000313" key="2">
    <source>
        <dbReference type="EMBL" id="PPK46342.1"/>
    </source>
</evidence>
<sequence>MKNVVIYTSDTCTFCSAAKEYFKENNVSYEEKNVKEPSNRKELMAMGIMSVPVIKIDGETVIGFNQSEVEALLNK</sequence>
<dbReference type="Proteomes" id="UP000239863">
    <property type="component" value="Unassembled WGS sequence"/>
</dbReference>
<dbReference type="RefSeq" id="WP_029451083.1">
    <property type="nucleotide sequence ID" value="NZ_PTIS01000017.1"/>
</dbReference>
<dbReference type="PROSITE" id="PS51354">
    <property type="entry name" value="GLUTAREDOXIN_2"/>
    <property type="match status" value="1"/>
</dbReference>
<reference evidence="2 3" key="1">
    <citation type="submission" date="2018-02" db="EMBL/GenBank/DDBJ databases">
        <title>Genomic Encyclopedia of Archaeal and Bacterial Type Strains, Phase II (KMG-II): from individual species to whole genera.</title>
        <authorList>
            <person name="Goeker M."/>
        </authorList>
    </citation>
    <scope>NUCLEOTIDE SEQUENCE [LARGE SCALE GENOMIC DNA]</scope>
    <source>
        <strain evidence="2 3">DSM 15099</strain>
    </source>
</reference>
<gene>
    <name evidence="2" type="ORF">BD821_11743</name>
</gene>
<dbReference type="SUPFAM" id="SSF52833">
    <property type="entry name" value="Thioredoxin-like"/>
    <property type="match status" value="1"/>
</dbReference>
<dbReference type="CDD" id="cd02976">
    <property type="entry name" value="NrdH"/>
    <property type="match status" value="1"/>
</dbReference>
<dbReference type="PANTHER" id="PTHR34386">
    <property type="entry name" value="GLUTAREDOXIN"/>
    <property type="match status" value="1"/>
</dbReference>
<evidence type="ECO:0000259" key="1">
    <source>
        <dbReference type="Pfam" id="PF00462"/>
    </source>
</evidence>
<dbReference type="PANTHER" id="PTHR34386:SF1">
    <property type="entry name" value="GLUTAREDOXIN-LIKE PROTEIN NRDH"/>
    <property type="match status" value="1"/>
</dbReference>
<organism evidence="2 3">
    <name type="scientific">Clostridium algidicarnis DSM 15099</name>
    <dbReference type="NCBI Taxonomy" id="1121295"/>
    <lineage>
        <taxon>Bacteria</taxon>
        <taxon>Bacillati</taxon>
        <taxon>Bacillota</taxon>
        <taxon>Clostridia</taxon>
        <taxon>Eubacteriales</taxon>
        <taxon>Clostridiaceae</taxon>
        <taxon>Clostridium</taxon>
    </lineage>
</organism>
<dbReference type="STRING" id="37659.GCA_000703125_00425"/>
<dbReference type="InterPro" id="IPR036249">
    <property type="entry name" value="Thioredoxin-like_sf"/>
</dbReference>
<accession>A0A2S6FVF4</accession>
<dbReference type="Pfam" id="PF00462">
    <property type="entry name" value="Glutaredoxin"/>
    <property type="match status" value="1"/>
</dbReference>